<dbReference type="InterPro" id="IPR010071">
    <property type="entry name" value="AA_adenyl_dom"/>
</dbReference>
<dbReference type="Gene3D" id="2.60.120.10">
    <property type="entry name" value="Jelly Rolls"/>
    <property type="match status" value="1"/>
</dbReference>
<feature type="domain" description="Carrier" evidence="6">
    <location>
        <begin position="1552"/>
        <end position="1626"/>
    </location>
</feature>
<dbReference type="InterPro" id="IPR013120">
    <property type="entry name" value="FAR_NAD-bd"/>
</dbReference>
<sequence length="2185" mass="249031">MIRNNQYYSLLSEEDKNLILNKFNNTYTDYPRDKTIIDIFDDAVKKYPDNIAIVVDGKSLTYKQFDQIINKIANSLPPKKQNSLDIIAIYMTRRVEILASMLAAWKAGYTYVCIDEKYPLERVQYMLDDAQAVALISEKILIDKIKFDGEFNDIDHIDSFESTFHRDIYVDTKDIALLIYTSGSTGNPKGVMLSHQNIMNFSYWYKDKRELKSGDQIAEYASFSFDACIMGTYPVLIVGGTVHILSEHVRMSLEELDKYFYKNKVKGCFLTTQLGEQYLRAYNNEQLDFIEVGGEKLKEWTERSYNFINGYGPTESTVYVTDFQVDKNYQNIPVGKPLSNVQIYIVDNELKLCPVGVPGELCIAGESLALGYFNKQDQTKEKFIDNPFKYDGDQRIIKDILYKTGDLAIWREDGNIEIQGRIDFQVKIRGFRIELGEIEARLASIENIDDVAVVALDDNKNNKYLCGYYISDKNIDNEFIIKQLNQYLPDYMIPEIYIKMEKFPLTPNGKVDRKSLPSPDMSAFQSEYIAPRDEAEQIIVNEVESVLKISKVSVLDNFFKLGGSSILAISLVSAISKKGYQISVADILANPIIQDFAKCLQEKSPDHEIVHAPKLDKYPVTSSQKGIYVTDLLGNQGTTYNIPLCLKIFGDIDKEQIGLALDKLIQRHESLRTSFEYTDDAVVQNINTKSNVSKQYKKISAEELDITIRDFIKPFKLSETPLFRVCLLEISRDYHVLLFDFHHIIFDGTSVEPFVRELFDIYDGIDLGELSMQYKDYAYWYKNFYIKSDSYKNTRDYWIKQIDGANEIEFPFDYLKSSNMSSNASYLSKTIDDNFKKEIFSYCQKLDITPYMLMIGVYSLLLSRYSRQSDITVGTATTGRTNSCISEHIGMFVHTLPFRVKIDEVGTITEYFNNIKNLSLNLLKNQNYNFEQLVQDADIKSNSGGLPLINFFFNYLEKNLKHNGSSFTVDVDLPKVKESMFDLTLTLQSTNNDSLEATIQYKKELFESTTIENFLNYYLNLLKLIVNSEKSKQLKDLELIGLQEKKIILSEFNDTHINYPKHKTVIDMFDKVVEKYPANIALTYKGQVLTYQELDEQANAIANYLLSNTREDFVAILSDNNHSNMIIAILGILKSGKAYVPISPEFPLDRKIKILESSAAKTLLSNREYICSELKHNYKGNIVCLDDRIDTSRSEKPSIRVSTEQPAYVIYTSGSTGEPKGVEVQHKALSNFCYWYIDEYNIRNDSQIFKYAGVAFDVSISEIFPTIASGANLHFSDKSLRLSPDALAEYINKNNISHIFMPPAIYEQFANKDVPCLQYLITAGDKLKHYQPSSYQLVNAYGPTEATVYATTINLDKDYLNIPIGKPIKNYRIYILDKNFNICPIGVPGELCIAGNGLAKGYLNQPELTEKVFMHHNDLNERIYRTGDLARWRNDGNIEFLGRIDLQVKIRGYRMELGEIETRLANIKEIQDAVVLALDDKNNNKYLCGYYTADTDLDNTLIQDELAKQLPNYMIPDLYVKLDKFPLTPNGKVDRKNLPEPDLSALQSEYVAPRNEIEEKIATIWSNIIGINQIGIDDSFFSIGGNSIKAIAVISALQSEGLKLSISDIFDYKTIRNITKNVNVGIFDINLKFDQIILANESNSSGQSKELVALEIKANKRVEHLYDKLASVDISKVDNINTVLVTGATGFLGGHILNELIKINKKIIAIVRGKDDSDALKRTKEKLHYYFGDKLNKKIEDGTIKIYSGDLSKDKLGLSDEVYSDILTSIQSIIHTAANVSHYGEYEKFYNDNVLPVKNLLDISKENKKISFHYISTRSVCELGSYQEKNIVFNEADIPKLDGIDSVYIKTKLEGEYETVKARSEGVNANIYRVGNLVYNSETLKHQQNLKDNGFFQTVTSILNIGEVFDGYSAEMSCINDTARAICTIFDKKNLYNGIYHTYSNNITNLDNILIDNQLELSIEKSSFANFVNSIRNKYNLATFSAYIQDFMLHYGWLGDGDHTTFTIQQNYTSEVLDRLGFKWTEINPLNIANMVKDAYSARMRDFKKFEIFDKCSEETVMKLAKKAKLCSFETGKHIIETGEKADSLYLLQRGFASLNITSPGGWQSNIGIVADNDHIGIDSICNSEYFLTVEAIVNDCSIYKVYKDDLLSVNKEELCKILYNLLKIETKSSNSIANLLTLMG</sequence>
<dbReference type="InterPro" id="IPR036291">
    <property type="entry name" value="NAD(P)-bd_dom_sf"/>
</dbReference>
<dbReference type="SUPFAM" id="SSF56801">
    <property type="entry name" value="Acetyl-CoA synthetase-like"/>
    <property type="match status" value="2"/>
</dbReference>
<dbReference type="PROSITE" id="PS50075">
    <property type="entry name" value="CARRIER"/>
    <property type="match status" value="2"/>
</dbReference>
<dbReference type="SMART" id="SM00100">
    <property type="entry name" value="cNMP"/>
    <property type="match status" value="1"/>
</dbReference>
<dbReference type="InterPro" id="IPR045851">
    <property type="entry name" value="AMP-bd_C_sf"/>
</dbReference>
<dbReference type="RefSeq" id="WP_407878056.1">
    <property type="nucleotide sequence ID" value="NZ_BTHG01000008.1"/>
</dbReference>
<dbReference type="SUPFAM" id="SSF51206">
    <property type="entry name" value="cAMP-binding domain-like"/>
    <property type="match status" value="1"/>
</dbReference>
<dbReference type="Pfam" id="PF00550">
    <property type="entry name" value="PP-binding"/>
    <property type="match status" value="2"/>
</dbReference>
<dbReference type="Gene3D" id="3.40.50.980">
    <property type="match status" value="4"/>
</dbReference>
<proteinExistence type="predicted"/>
<dbReference type="PROSITE" id="PS00455">
    <property type="entry name" value="AMP_BINDING"/>
    <property type="match status" value="2"/>
</dbReference>
<dbReference type="Gene3D" id="1.10.1200.10">
    <property type="entry name" value="ACP-like"/>
    <property type="match status" value="2"/>
</dbReference>
<comment type="caution">
    <text evidence="7">The sequence shown here is derived from an EMBL/GenBank/DDBJ whole genome shotgun (WGS) entry which is preliminary data.</text>
</comment>
<evidence type="ECO:0000259" key="6">
    <source>
        <dbReference type="PROSITE" id="PS50075"/>
    </source>
</evidence>
<dbReference type="Gene3D" id="3.30.559.10">
    <property type="entry name" value="Chloramphenicol acetyltransferase-like domain"/>
    <property type="match status" value="1"/>
</dbReference>
<name>A0ABQ6PHH1_9GAMM</name>
<dbReference type="Gene3D" id="3.40.50.720">
    <property type="entry name" value="NAD(P)-binding Rossmann-like Domain"/>
    <property type="match status" value="1"/>
</dbReference>
<dbReference type="InterPro" id="IPR009081">
    <property type="entry name" value="PP-bd_ACP"/>
</dbReference>
<dbReference type="InterPro" id="IPR020845">
    <property type="entry name" value="AMP-binding_CS"/>
</dbReference>
<organism evidence="7 8">
    <name type="scientific">Francisella sciaenopsi</name>
    <dbReference type="NCBI Taxonomy" id="3055034"/>
    <lineage>
        <taxon>Bacteria</taxon>
        <taxon>Pseudomonadati</taxon>
        <taxon>Pseudomonadota</taxon>
        <taxon>Gammaproteobacteria</taxon>
        <taxon>Thiotrichales</taxon>
        <taxon>Francisellaceae</taxon>
        <taxon>Francisella</taxon>
    </lineage>
</organism>
<dbReference type="EMBL" id="BTHG01000008">
    <property type="protein sequence ID" value="GMN90370.1"/>
    <property type="molecule type" value="Genomic_DNA"/>
</dbReference>
<dbReference type="PROSITE" id="PS00012">
    <property type="entry name" value="PHOSPHOPANTETHEINE"/>
    <property type="match status" value="1"/>
</dbReference>
<dbReference type="SUPFAM" id="SSF51735">
    <property type="entry name" value="NAD(P)-binding Rossmann-fold domains"/>
    <property type="match status" value="1"/>
</dbReference>
<dbReference type="Pfam" id="PF13193">
    <property type="entry name" value="AMP-binding_C"/>
    <property type="match status" value="2"/>
</dbReference>
<protein>
    <submittedName>
        <fullName evidence="7">Uncharacterized protein</fullName>
    </submittedName>
</protein>
<evidence type="ECO:0000256" key="2">
    <source>
        <dbReference type="ARBA" id="ARBA00022450"/>
    </source>
</evidence>
<dbReference type="CDD" id="cd05930">
    <property type="entry name" value="A_NRPS"/>
    <property type="match status" value="2"/>
</dbReference>
<dbReference type="InterPro" id="IPR036736">
    <property type="entry name" value="ACP-like_sf"/>
</dbReference>
<dbReference type="InterPro" id="IPR001242">
    <property type="entry name" value="Condensation_dom"/>
</dbReference>
<dbReference type="PANTHER" id="PTHR45527">
    <property type="entry name" value="NONRIBOSOMAL PEPTIDE SYNTHETASE"/>
    <property type="match status" value="1"/>
</dbReference>
<keyword evidence="3" id="KW-0597">Phosphoprotein</keyword>
<dbReference type="InterPro" id="IPR018488">
    <property type="entry name" value="cNMP-bd_CS"/>
</dbReference>
<evidence type="ECO:0000313" key="7">
    <source>
        <dbReference type="EMBL" id="GMN90370.1"/>
    </source>
</evidence>
<dbReference type="InterPro" id="IPR025110">
    <property type="entry name" value="AMP-bd_C"/>
</dbReference>
<dbReference type="PROSITE" id="PS00888">
    <property type="entry name" value="CNMP_BINDING_1"/>
    <property type="match status" value="1"/>
</dbReference>
<evidence type="ECO:0000259" key="5">
    <source>
        <dbReference type="PROSITE" id="PS50042"/>
    </source>
</evidence>
<dbReference type="InterPro" id="IPR006162">
    <property type="entry name" value="Ppantetheine_attach_site"/>
</dbReference>
<dbReference type="Pfam" id="PF00501">
    <property type="entry name" value="AMP-binding"/>
    <property type="match status" value="2"/>
</dbReference>
<dbReference type="Pfam" id="PF07993">
    <property type="entry name" value="NAD_binding_4"/>
    <property type="match status" value="1"/>
</dbReference>
<dbReference type="Gene3D" id="3.30.300.30">
    <property type="match status" value="2"/>
</dbReference>
<evidence type="ECO:0000256" key="3">
    <source>
        <dbReference type="ARBA" id="ARBA00022553"/>
    </source>
</evidence>
<gene>
    <name evidence="7" type="ORF">fsci_18580</name>
</gene>
<dbReference type="Pfam" id="PF00027">
    <property type="entry name" value="cNMP_binding"/>
    <property type="match status" value="1"/>
</dbReference>
<dbReference type="PANTHER" id="PTHR45527:SF1">
    <property type="entry name" value="FATTY ACID SYNTHASE"/>
    <property type="match status" value="1"/>
</dbReference>
<evidence type="ECO:0000256" key="1">
    <source>
        <dbReference type="ARBA" id="ARBA00001957"/>
    </source>
</evidence>
<dbReference type="InterPro" id="IPR023213">
    <property type="entry name" value="CAT-like_dom_sf"/>
</dbReference>
<dbReference type="Gene3D" id="3.30.559.30">
    <property type="entry name" value="Nonribosomal peptide synthetase, condensation domain"/>
    <property type="match status" value="1"/>
</dbReference>
<accession>A0ABQ6PHH1</accession>
<keyword evidence="4" id="KW-0436">Ligase</keyword>
<feature type="domain" description="Cyclic nucleotide-binding" evidence="5">
    <location>
        <begin position="2052"/>
        <end position="2121"/>
    </location>
</feature>
<dbReference type="InterPro" id="IPR014710">
    <property type="entry name" value="RmlC-like_jellyroll"/>
</dbReference>
<dbReference type="Gene3D" id="2.30.38.10">
    <property type="entry name" value="Luciferase, Domain 3"/>
    <property type="match status" value="2"/>
</dbReference>
<dbReference type="InterPro" id="IPR000595">
    <property type="entry name" value="cNMP-bd_dom"/>
</dbReference>
<dbReference type="InterPro" id="IPR000873">
    <property type="entry name" value="AMP-dep_synth/lig_dom"/>
</dbReference>
<dbReference type="SUPFAM" id="SSF52777">
    <property type="entry name" value="CoA-dependent acyltransferases"/>
    <property type="match status" value="2"/>
</dbReference>
<dbReference type="Pfam" id="PF00668">
    <property type="entry name" value="Condensation"/>
    <property type="match status" value="1"/>
</dbReference>
<dbReference type="NCBIfam" id="NF003417">
    <property type="entry name" value="PRK04813.1"/>
    <property type="match status" value="2"/>
</dbReference>
<evidence type="ECO:0000256" key="4">
    <source>
        <dbReference type="ARBA" id="ARBA00022598"/>
    </source>
</evidence>
<reference evidence="7 8" key="1">
    <citation type="journal article" date="2024" name="Dis. Aquat. Organ.">
        <title>Francisella sciaenopsi sp. nov. isolated from diseased red drum Sciaenops ocellatus in Florida, USA.</title>
        <authorList>
            <person name="Kawahara M."/>
            <person name="Cody T.T."/>
            <person name="Yanong R.P.E."/>
            <person name="Henderson E."/>
            <person name="Yazdi Z."/>
            <person name="Soto E."/>
        </authorList>
    </citation>
    <scope>NUCLEOTIDE SEQUENCE [LARGE SCALE GENOMIC DNA]</scope>
    <source>
        <strain evidence="7 8">R22-20-7</strain>
    </source>
</reference>
<comment type="cofactor">
    <cofactor evidence="1">
        <name>pantetheine 4'-phosphate</name>
        <dbReference type="ChEBI" id="CHEBI:47942"/>
    </cofactor>
</comment>
<dbReference type="PROSITE" id="PS50042">
    <property type="entry name" value="CNMP_BINDING_3"/>
    <property type="match status" value="1"/>
</dbReference>
<feature type="domain" description="Carrier" evidence="6">
    <location>
        <begin position="530"/>
        <end position="604"/>
    </location>
</feature>
<keyword evidence="2" id="KW-0596">Phosphopantetheine</keyword>
<dbReference type="NCBIfam" id="TIGR01733">
    <property type="entry name" value="AA-adenyl-dom"/>
    <property type="match status" value="2"/>
</dbReference>
<dbReference type="InterPro" id="IPR018490">
    <property type="entry name" value="cNMP-bd_dom_sf"/>
</dbReference>
<dbReference type="CDD" id="cd00038">
    <property type="entry name" value="CAP_ED"/>
    <property type="match status" value="1"/>
</dbReference>
<dbReference type="SUPFAM" id="SSF47336">
    <property type="entry name" value="ACP-like"/>
    <property type="match status" value="2"/>
</dbReference>
<dbReference type="Proteomes" id="UP001628164">
    <property type="component" value="Unassembled WGS sequence"/>
</dbReference>
<evidence type="ECO:0000313" key="8">
    <source>
        <dbReference type="Proteomes" id="UP001628164"/>
    </source>
</evidence>
<keyword evidence="8" id="KW-1185">Reference proteome</keyword>